<sequence length="446" mass="51420">MRSESCKRAVYSDNLPDTSVIICFHNEAWSVLLRTVHSILNRSPERLLKEIILVDDYSDMEHLGKPLEDYVAKLGKVKIVRTEKREGLVRARILGYGVAKGTVLTFLDSHIECYPGWLKPLLDRIAKDNTTVVAPTIGMINEKSFSSHCSEPSSVGIFHIKDMTFNWGSITDRARAGRKTSADPYKTPTIAGGLFSISKAYFTHIGTYDSGMDIWGGENLEISFRVWMCGGSLEISPCSKVSHIFRKKSPYKWGKSYNEILRKNSVRLAEVWLDEYKHYYYERLMYRLGDYGDVSERKALRERLKCKSFKWYIENVFPELDLPKRGIYTGEIRSLAAPLCIDSMSPRRRSDIRPIHCHGMGGNQFWSLLDTGEVQRDNICIEVSDTQKIIFNTCSGTKWSYTEDKHMVHKQTNKCLELTSDTRNVVLADCRLYKNQEWQWGRKREE</sequence>
<organism evidence="12 13">
    <name type="scientific">Tegillarca granosa</name>
    <name type="common">Malaysian cockle</name>
    <name type="synonym">Anadara granosa</name>
    <dbReference type="NCBI Taxonomy" id="220873"/>
    <lineage>
        <taxon>Eukaryota</taxon>
        <taxon>Metazoa</taxon>
        <taxon>Spiralia</taxon>
        <taxon>Lophotrochozoa</taxon>
        <taxon>Mollusca</taxon>
        <taxon>Bivalvia</taxon>
        <taxon>Autobranchia</taxon>
        <taxon>Pteriomorphia</taxon>
        <taxon>Arcoida</taxon>
        <taxon>Arcoidea</taxon>
        <taxon>Arcidae</taxon>
        <taxon>Tegillarca</taxon>
    </lineage>
</organism>
<dbReference type="Pfam" id="PF00652">
    <property type="entry name" value="Ricin_B_lectin"/>
    <property type="match status" value="1"/>
</dbReference>
<keyword evidence="7 10" id="KW-0333">Golgi apparatus</keyword>
<keyword evidence="10" id="KW-0808">Transferase</keyword>
<feature type="domain" description="Ricin B lectin" evidence="11">
    <location>
        <begin position="328"/>
        <end position="441"/>
    </location>
</feature>
<comment type="pathway">
    <text evidence="10">Protein modification; protein glycosylation.</text>
</comment>
<keyword evidence="10" id="KW-0464">Manganese</keyword>
<evidence type="ECO:0000256" key="7">
    <source>
        <dbReference type="ARBA" id="ARBA00023034"/>
    </source>
</evidence>
<keyword evidence="13" id="KW-1185">Reference proteome</keyword>
<evidence type="ECO:0000313" key="12">
    <source>
        <dbReference type="EMBL" id="KAJ8314164.1"/>
    </source>
</evidence>
<dbReference type="SUPFAM" id="SSF50370">
    <property type="entry name" value="Ricin B-like lectins"/>
    <property type="match status" value="1"/>
</dbReference>
<dbReference type="PANTHER" id="PTHR11675:SF131">
    <property type="entry name" value="POLYPEPTIDE N-ACETYLGALACTOSAMINYLTRANSFERASE 9-RELATED"/>
    <property type="match status" value="1"/>
</dbReference>
<reference evidence="12 13" key="1">
    <citation type="submission" date="2022-12" db="EMBL/GenBank/DDBJ databases">
        <title>Chromosome-level genome of Tegillarca granosa.</title>
        <authorList>
            <person name="Kim J."/>
        </authorList>
    </citation>
    <scope>NUCLEOTIDE SEQUENCE [LARGE SCALE GENOMIC DNA]</scope>
    <source>
        <strain evidence="12">Teg-2019</strain>
        <tissue evidence="12">Adductor muscle</tissue>
    </source>
</reference>
<keyword evidence="3" id="KW-0812">Transmembrane</keyword>
<dbReference type="Proteomes" id="UP001217089">
    <property type="component" value="Unassembled WGS sequence"/>
</dbReference>
<dbReference type="InterPro" id="IPR001173">
    <property type="entry name" value="Glyco_trans_2-like"/>
</dbReference>
<name>A0ABQ9F9Y5_TEGGR</name>
<dbReference type="InterPro" id="IPR035992">
    <property type="entry name" value="Ricin_B-like_lectins"/>
</dbReference>
<evidence type="ECO:0000256" key="1">
    <source>
        <dbReference type="ARBA" id="ARBA00004323"/>
    </source>
</evidence>
<comment type="cofactor">
    <cofactor evidence="10">
        <name>Mn(2+)</name>
        <dbReference type="ChEBI" id="CHEBI:29035"/>
    </cofactor>
</comment>
<dbReference type="EC" id="2.4.1.-" evidence="10"/>
<dbReference type="Gene3D" id="3.90.550.10">
    <property type="entry name" value="Spore Coat Polysaccharide Biosynthesis Protein SpsA, Chain A"/>
    <property type="match status" value="1"/>
</dbReference>
<evidence type="ECO:0000256" key="8">
    <source>
        <dbReference type="ARBA" id="ARBA00023136"/>
    </source>
</evidence>
<comment type="subcellular location">
    <subcellularLocation>
        <location evidence="1 10">Golgi apparatus membrane</location>
        <topology evidence="1 10">Single-pass type II membrane protein</topology>
    </subcellularLocation>
</comment>
<evidence type="ECO:0000256" key="9">
    <source>
        <dbReference type="ARBA" id="ARBA00023157"/>
    </source>
</evidence>
<evidence type="ECO:0000259" key="11">
    <source>
        <dbReference type="SMART" id="SM00458"/>
    </source>
</evidence>
<dbReference type="CDD" id="cd02510">
    <property type="entry name" value="pp-GalNAc-T"/>
    <property type="match status" value="1"/>
</dbReference>
<keyword evidence="10" id="KW-0328">Glycosyltransferase</keyword>
<dbReference type="InterPro" id="IPR045885">
    <property type="entry name" value="GalNAc-T"/>
</dbReference>
<evidence type="ECO:0000256" key="3">
    <source>
        <dbReference type="ARBA" id="ARBA00022692"/>
    </source>
</evidence>
<dbReference type="InterPro" id="IPR029044">
    <property type="entry name" value="Nucleotide-diphossugar_trans"/>
</dbReference>
<evidence type="ECO:0000256" key="6">
    <source>
        <dbReference type="ARBA" id="ARBA00022989"/>
    </source>
</evidence>
<dbReference type="EMBL" id="JARBDR010000342">
    <property type="protein sequence ID" value="KAJ8314164.1"/>
    <property type="molecule type" value="Genomic_DNA"/>
</dbReference>
<evidence type="ECO:0000256" key="2">
    <source>
        <dbReference type="ARBA" id="ARBA00005680"/>
    </source>
</evidence>
<gene>
    <name evidence="12" type="ORF">KUTeg_008725</name>
</gene>
<dbReference type="PANTHER" id="PTHR11675">
    <property type="entry name" value="N-ACETYLGALACTOSAMINYLTRANSFERASE"/>
    <property type="match status" value="1"/>
</dbReference>
<dbReference type="PROSITE" id="PS50231">
    <property type="entry name" value="RICIN_B_LECTIN"/>
    <property type="match status" value="1"/>
</dbReference>
<accession>A0ABQ9F9Y5</accession>
<dbReference type="SMART" id="SM00458">
    <property type="entry name" value="RICIN"/>
    <property type="match status" value="1"/>
</dbReference>
<evidence type="ECO:0000256" key="4">
    <source>
        <dbReference type="ARBA" id="ARBA00022734"/>
    </source>
</evidence>
<protein>
    <recommendedName>
        <fullName evidence="10">Polypeptide N-acetylgalactosaminyltransferase</fullName>
        <ecNumber evidence="10">2.4.1.-</ecNumber>
    </recommendedName>
    <alternativeName>
        <fullName evidence="10">Protein-UDP acetylgalactosaminyltransferase</fullName>
    </alternativeName>
</protein>
<dbReference type="Pfam" id="PF00535">
    <property type="entry name" value="Glycos_transf_2"/>
    <property type="match status" value="1"/>
</dbReference>
<dbReference type="InterPro" id="IPR000772">
    <property type="entry name" value="Ricin_B_lectin"/>
</dbReference>
<comment type="similarity">
    <text evidence="2 10">Belongs to the glycosyltransferase 2 family. GalNAc-T subfamily.</text>
</comment>
<keyword evidence="9 10" id="KW-1015">Disulfide bond</keyword>
<dbReference type="SUPFAM" id="SSF53448">
    <property type="entry name" value="Nucleotide-diphospho-sugar transferases"/>
    <property type="match status" value="1"/>
</dbReference>
<evidence type="ECO:0000256" key="10">
    <source>
        <dbReference type="RuleBase" id="RU361242"/>
    </source>
</evidence>
<keyword evidence="8" id="KW-0472">Membrane</keyword>
<evidence type="ECO:0000256" key="5">
    <source>
        <dbReference type="ARBA" id="ARBA00022968"/>
    </source>
</evidence>
<proteinExistence type="inferred from homology"/>
<dbReference type="Gene3D" id="2.80.10.50">
    <property type="match status" value="1"/>
</dbReference>
<evidence type="ECO:0000313" key="13">
    <source>
        <dbReference type="Proteomes" id="UP001217089"/>
    </source>
</evidence>
<keyword evidence="6" id="KW-1133">Transmembrane helix</keyword>
<keyword evidence="4 10" id="KW-0430">Lectin</keyword>
<keyword evidence="5" id="KW-0735">Signal-anchor</keyword>
<comment type="caution">
    <text evidence="12">The sequence shown here is derived from an EMBL/GenBank/DDBJ whole genome shotgun (WGS) entry which is preliminary data.</text>
</comment>